<feature type="binding site" evidence="7">
    <location>
        <position position="132"/>
    </location>
    <ligand>
        <name>Zn(2+)</name>
        <dbReference type="ChEBI" id="CHEBI:29105"/>
        <note>catalytic</note>
    </ligand>
</feature>
<organism evidence="8 9">
    <name type="scientific">Zhengella mangrovi</name>
    <dbReference type="NCBI Taxonomy" id="1982044"/>
    <lineage>
        <taxon>Bacteria</taxon>
        <taxon>Pseudomonadati</taxon>
        <taxon>Pseudomonadota</taxon>
        <taxon>Alphaproteobacteria</taxon>
        <taxon>Hyphomicrobiales</taxon>
        <taxon>Notoacmeibacteraceae</taxon>
        <taxon>Zhengella</taxon>
    </lineage>
</organism>
<dbReference type="OrthoDB" id="9807740at2"/>
<dbReference type="PROSITE" id="PS01306">
    <property type="entry name" value="UPF0054"/>
    <property type="match status" value="1"/>
</dbReference>
<comment type="function">
    <text evidence="7">Single strand-specific metallo-endoribonuclease involved in late-stage 70S ribosome quality control and in maturation of the 3' terminus of the 16S rRNA.</text>
</comment>
<evidence type="ECO:0000256" key="1">
    <source>
        <dbReference type="ARBA" id="ARBA00010875"/>
    </source>
</evidence>
<keyword evidence="9" id="KW-1185">Reference proteome</keyword>
<evidence type="ECO:0000256" key="2">
    <source>
        <dbReference type="ARBA" id="ARBA00022722"/>
    </source>
</evidence>
<comment type="similarity">
    <text evidence="1 7">Belongs to the endoribonuclease YbeY family.</text>
</comment>
<evidence type="ECO:0000256" key="7">
    <source>
        <dbReference type="HAMAP-Rule" id="MF_00009"/>
    </source>
</evidence>
<proteinExistence type="inferred from homology"/>
<dbReference type="SUPFAM" id="SSF55486">
    <property type="entry name" value="Metalloproteases ('zincins'), catalytic domain"/>
    <property type="match status" value="1"/>
</dbReference>
<comment type="caution">
    <text evidence="8">The sequence shown here is derived from an EMBL/GenBank/DDBJ whole genome shotgun (WGS) entry which is preliminary data.</text>
</comment>
<evidence type="ECO:0000313" key="8">
    <source>
        <dbReference type="EMBL" id="PHP69035.1"/>
    </source>
</evidence>
<name>A0A2G1QU76_9HYPH</name>
<keyword evidence="4 7" id="KW-0255">Endonuclease</keyword>
<dbReference type="RefSeq" id="WP_099303692.1">
    <property type="nucleotide sequence ID" value="NZ_PDVP01000001.1"/>
</dbReference>
<dbReference type="PANTHER" id="PTHR46986">
    <property type="entry name" value="ENDORIBONUCLEASE YBEY, CHLOROPLASTIC"/>
    <property type="match status" value="1"/>
</dbReference>
<dbReference type="Gene3D" id="3.40.390.30">
    <property type="entry name" value="Metalloproteases ('zincins'), catalytic domain"/>
    <property type="match status" value="1"/>
</dbReference>
<dbReference type="GO" id="GO:0004521">
    <property type="term" value="F:RNA endonuclease activity"/>
    <property type="evidence" value="ECO:0007669"/>
    <property type="project" value="UniProtKB-UniRule"/>
</dbReference>
<reference evidence="8 9" key="1">
    <citation type="submission" date="2017-10" db="EMBL/GenBank/DDBJ databases">
        <title>Sedimentibacterium mangrovi gen. nov., sp. nov., a novel member of family Phyllobacteriacea isolated from mangrove sediment.</title>
        <authorList>
            <person name="Liao H."/>
            <person name="Tian Y."/>
        </authorList>
    </citation>
    <scope>NUCLEOTIDE SEQUENCE [LARGE SCALE GENOMIC DNA]</scope>
    <source>
        <strain evidence="8 9">X9-2-2</strain>
    </source>
</reference>
<comment type="subcellular location">
    <subcellularLocation>
        <location evidence="7">Cytoplasm</location>
    </subcellularLocation>
</comment>
<dbReference type="PANTHER" id="PTHR46986:SF1">
    <property type="entry name" value="ENDORIBONUCLEASE YBEY, CHLOROPLASTIC"/>
    <property type="match status" value="1"/>
</dbReference>
<gene>
    <name evidence="7 8" type="primary">ybeY</name>
    <name evidence="8" type="ORF">CSC94_03405</name>
</gene>
<accession>A0A2G1QU76</accession>
<evidence type="ECO:0000256" key="4">
    <source>
        <dbReference type="ARBA" id="ARBA00022759"/>
    </source>
</evidence>
<keyword evidence="7" id="KW-0963">Cytoplasm</keyword>
<dbReference type="GO" id="GO:0005737">
    <property type="term" value="C:cytoplasm"/>
    <property type="evidence" value="ECO:0007669"/>
    <property type="project" value="UniProtKB-SubCell"/>
</dbReference>
<dbReference type="InterPro" id="IPR020549">
    <property type="entry name" value="YbeY_CS"/>
</dbReference>
<dbReference type="AlphaFoldDB" id="A0A2G1QU76"/>
<dbReference type="HAMAP" id="MF_00009">
    <property type="entry name" value="Endoribonucl_YbeY"/>
    <property type="match status" value="1"/>
</dbReference>
<keyword evidence="5 7" id="KW-0378">Hydrolase</keyword>
<keyword evidence="7" id="KW-0698">rRNA processing</keyword>
<dbReference type="GO" id="GO:0008270">
    <property type="term" value="F:zinc ion binding"/>
    <property type="evidence" value="ECO:0007669"/>
    <property type="project" value="UniProtKB-UniRule"/>
</dbReference>
<dbReference type="GO" id="GO:0006364">
    <property type="term" value="P:rRNA processing"/>
    <property type="evidence" value="ECO:0007669"/>
    <property type="project" value="UniProtKB-UniRule"/>
</dbReference>
<dbReference type="InterPro" id="IPR023091">
    <property type="entry name" value="MetalPrtase_cat_dom_sf_prd"/>
</dbReference>
<dbReference type="EC" id="3.1.-.-" evidence="7"/>
<keyword evidence="2 7" id="KW-0540">Nuclease</keyword>
<dbReference type="GO" id="GO:0004222">
    <property type="term" value="F:metalloendopeptidase activity"/>
    <property type="evidence" value="ECO:0007669"/>
    <property type="project" value="InterPro"/>
</dbReference>
<dbReference type="EMBL" id="PDVP01000001">
    <property type="protein sequence ID" value="PHP69035.1"/>
    <property type="molecule type" value="Genomic_DNA"/>
</dbReference>
<feature type="binding site" evidence="7">
    <location>
        <position position="122"/>
    </location>
    <ligand>
        <name>Zn(2+)</name>
        <dbReference type="ChEBI" id="CHEBI:29105"/>
        <note>catalytic</note>
    </ligand>
</feature>
<protein>
    <recommendedName>
        <fullName evidence="7">Endoribonuclease YbeY</fullName>
        <ecNumber evidence="7">3.1.-.-</ecNumber>
    </recommendedName>
</protein>
<evidence type="ECO:0000256" key="5">
    <source>
        <dbReference type="ARBA" id="ARBA00022801"/>
    </source>
</evidence>
<keyword evidence="6 7" id="KW-0862">Zinc</keyword>
<evidence type="ECO:0000256" key="3">
    <source>
        <dbReference type="ARBA" id="ARBA00022723"/>
    </source>
</evidence>
<sequence>MTAAQPELDLSVEDDGWLPEEQLAALARRALAAALNHLGLDAAGTELSLVFTDDEAARALNAEWRGQDKPTNVLSFPAFDLAPGDPLPPVLGDIVLARETVEREAALDNKPFDHHLTHLVIHGFLHLLGYDHLDEDEAEAMESLETAILEDLGISDPYGEPDAGSAKER</sequence>
<evidence type="ECO:0000313" key="9">
    <source>
        <dbReference type="Proteomes" id="UP000221168"/>
    </source>
</evidence>
<comment type="cofactor">
    <cofactor evidence="7">
        <name>Zn(2+)</name>
        <dbReference type="ChEBI" id="CHEBI:29105"/>
    </cofactor>
    <text evidence="7">Binds 1 zinc ion.</text>
</comment>
<dbReference type="Pfam" id="PF02130">
    <property type="entry name" value="YbeY"/>
    <property type="match status" value="1"/>
</dbReference>
<dbReference type="InterPro" id="IPR002036">
    <property type="entry name" value="YbeY"/>
</dbReference>
<evidence type="ECO:0000256" key="6">
    <source>
        <dbReference type="ARBA" id="ARBA00022833"/>
    </source>
</evidence>
<feature type="binding site" evidence="7">
    <location>
        <position position="126"/>
    </location>
    <ligand>
        <name>Zn(2+)</name>
        <dbReference type="ChEBI" id="CHEBI:29105"/>
        <note>catalytic</note>
    </ligand>
</feature>
<dbReference type="NCBIfam" id="TIGR00043">
    <property type="entry name" value="rRNA maturation RNase YbeY"/>
    <property type="match status" value="1"/>
</dbReference>
<keyword evidence="3 7" id="KW-0479">Metal-binding</keyword>
<dbReference type="Proteomes" id="UP000221168">
    <property type="component" value="Unassembled WGS sequence"/>
</dbReference>
<keyword evidence="7" id="KW-0690">Ribosome biogenesis</keyword>